<comment type="similarity">
    <text evidence="2 6">Belongs to the glycosyltransferase 92 family.</text>
</comment>
<dbReference type="OrthoDB" id="5778647at2759"/>
<evidence type="ECO:0000256" key="2">
    <source>
        <dbReference type="ARBA" id="ARBA00007647"/>
    </source>
</evidence>
<dbReference type="GO" id="GO:0016020">
    <property type="term" value="C:membrane"/>
    <property type="evidence" value="ECO:0007669"/>
    <property type="project" value="UniProtKB-SubCell"/>
</dbReference>
<keyword evidence="4 6" id="KW-0808">Transferase</keyword>
<dbReference type="Proteomes" id="UP000270094">
    <property type="component" value="Unassembled WGS sequence"/>
</dbReference>
<dbReference type="GO" id="GO:0016757">
    <property type="term" value="F:glycosyltransferase activity"/>
    <property type="evidence" value="ECO:0007669"/>
    <property type="project" value="UniProtKB-UniRule"/>
</dbReference>
<organism evidence="7 8">
    <name type="scientific">Strongylus vulgaris</name>
    <name type="common">Blood worm</name>
    <dbReference type="NCBI Taxonomy" id="40348"/>
    <lineage>
        <taxon>Eukaryota</taxon>
        <taxon>Metazoa</taxon>
        <taxon>Ecdysozoa</taxon>
        <taxon>Nematoda</taxon>
        <taxon>Chromadorea</taxon>
        <taxon>Rhabditida</taxon>
        <taxon>Rhabditina</taxon>
        <taxon>Rhabditomorpha</taxon>
        <taxon>Strongyloidea</taxon>
        <taxon>Strongylidae</taxon>
        <taxon>Strongylus</taxon>
    </lineage>
</organism>
<gene>
    <name evidence="7" type="ORF">SVUK_LOCUS14781</name>
</gene>
<keyword evidence="8" id="KW-1185">Reference proteome</keyword>
<keyword evidence="5" id="KW-0472">Membrane</keyword>
<protein>
    <recommendedName>
        <fullName evidence="6">Glycosyltransferase family 92 protein</fullName>
        <ecNumber evidence="6">2.4.1.-</ecNumber>
    </recommendedName>
</protein>
<reference evidence="7 8" key="1">
    <citation type="submission" date="2018-11" db="EMBL/GenBank/DDBJ databases">
        <authorList>
            <consortium name="Pathogen Informatics"/>
        </authorList>
    </citation>
    <scope>NUCLEOTIDE SEQUENCE [LARGE SCALE GENOMIC DNA]</scope>
</reference>
<evidence type="ECO:0000256" key="6">
    <source>
        <dbReference type="RuleBase" id="RU366017"/>
    </source>
</evidence>
<dbReference type="AlphaFoldDB" id="A0A3P7JG97"/>
<sequence>MVLYVGSISDEVYEEVDMYKDRLEIVPWPLFPRKSKASPDSLHLNARSHRVTQAAAFTDCWLRFAPISQRVTMSDLAVIQFPAARIDKSTGLEFFPCFSL</sequence>
<keyword evidence="3 6" id="KW-0328">Glycosyltransferase</keyword>
<dbReference type="EMBL" id="UYYB01106324">
    <property type="protein sequence ID" value="VDM79783.1"/>
    <property type="molecule type" value="Genomic_DNA"/>
</dbReference>
<evidence type="ECO:0000256" key="4">
    <source>
        <dbReference type="ARBA" id="ARBA00022679"/>
    </source>
</evidence>
<evidence type="ECO:0000256" key="1">
    <source>
        <dbReference type="ARBA" id="ARBA00004167"/>
    </source>
</evidence>
<proteinExistence type="inferred from homology"/>
<dbReference type="EC" id="2.4.1.-" evidence="6"/>
<evidence type="ECO:0000256" key="5">
    <source>
        <dbReference type="ARBA" id="ARBA00023136"/>
    </source>
</evidence>
<evidence type="ECO:0000313" key="8">
    <source>
        <dbReference type="Proteomes" id="UP000270094"/>
    </source>
</evidence>
<accession>A0A3P7JG97</accession>
<comment type="subcellular location">
    <subcellularLocation>
        <location evidence="1">Membrane</location>
        <topology evidence="1">Single-pass membrane protein</topology>
    </subcellularLocation>
</comment>
<evidence type="ECO:0000256" key="3">
    <source>
        <dbReference type="ARBA" id="ARBA00022676"/>
    </source>
</evidence>
<dbReference type="InterPro" id="IPR008166">
    <property type="entry name" value="Glyco_transf_92"/>
</dbReference>
<name>A0A3P7JG97_STRVU</name>
<evidence type="ECO:0000313" key="7">
    <source>
        <dbReference type="EMBL" id="VDM79783.1"/>
    </source>
</evidence>
<dbReference type="Pfam" id="PF01697">
    <property type="entry name" value="Glyco_transf_92"/>
    <property type="match status" value="1"/>
</dbReference>